<evidence type="ECO:0000313" key="2">
    <source>
        <dbReference type="EMBL" id="TMW66474.1"/>
    </source>
</evidence>
<keyword evidence="3" id="KW-1185">Reference proteome</keyword>
<dbReference type="OrthoDB" id="165368at2759"/>
<feature type="compositionally biased region" description="Polar residues" evidence="1">
    <location>
        <begin position="80"/>
        <end position="94"/>
    </location>
</feature>
<feature type="compositionally biased region" description="Basic and acidic residues" evidence="1">
    <location>
        <begin position="271"/>
        <end position="283"/>
    </location>
</feature>
<feature type="compositionally biased region" description="Polar residues" evidence="1">
    <location>
        <begin position="28"/>
        <end position="39"/>
    </location>
</feature>
<feature type="compositionally biased region" description="Polar residues" evidence="1">
    <location>
        <begin position="306"/>
        <end position="324"/>
    </location>
</feature>
<feature type="compositionally biased region" description="Polar residues" evidence="1">
    <location>
        <begin position="105"/>
        <end position="114"/>
    </location>
</feature>
<feature type="region of interest" description="Disordered" evidence="1">
    <location>
        <begin position="66"/>
        <end position="247"/>
    </location>
</feature>
<feature type="compositionally biased region" description="Basic and acidic residues" evidence="1">
    <location>
        <begin position="225"/>
        <end position="247"/>
    </location>
</feature>
<accession>A0A8K1CMZ6</accession>
<organism evidence="2 3">
    <name type="scientific">Pythium oligandrum</name>
    <name type="common">Mycoparasitic fungus</name>
    <dbReference type="NCBI Taxonomy" id="41045"/>
    <lineage>
        <taxon>Eukaryota</taxon>
        <taxon>Sar</taxon>
        <taxon>Stramenopiles</taxon>
        <taxon>Oomycota</taxon>
        <taxon>Peronosporomycetes</taxon>
        <taxon>Pythiales</taxon>
        <taxon>Pythiaceae</taxon>
        <taxon>Pythium</taxon>
    </lineage>
</organism>
<feature type="compositionally biased region" description="Polar residues" evidence="1">
    <location>
        <begin position="127"/>
        <end position="137"/>
    </location>
</feature>
<feature type="region of interest" description="Disordered" evidence="1">
    <location>
        <begin position="271"/>
        <end position="324"/>
    </location>
</feature>
<dbReference type="AlphaFoldDB" id="A0A8K1CMZ6"/>
<name>A0A8K1CMZ6_PYTOL</name>
<evidence type="ECO:0000256" key="1">
    <source>
        <dbReference type="SAM" id="MobiDB-lite"/>
    </source>
</evidence>
<dbReference type="Proteomes" id="UP000794436">
    <property type="component" value="Unassembled WGS sequence"/>
</dbReference>
<reference evidence="2" key="1">
    <citation type="submission" date="2019-03" db="EMBL/GenBank/DDBJ databases">
        <title>Long read genome sequence of the mycoparasitic Pythium oligandrum ATCC 38472 isolated from sugarbeet rhizosphere.</title>
        <authorList>
            <person name="Gaulin E."/>
        </authorList>
    </citation>
    <scope>NUCLEOTIDE SEQUENCE</scope>
    <source>
        <strain evidence="2">ATCC 38472_TT</strain>
    </source>
</reference>
<comment type="caution">
    <text evidence="2">The sequence shown here is derived from an EMBL/GenBank/DDBJ whole genome shotgun (WGS) entry which is preliminary data.</text>
</comment>
<feature type="region of interest" description="Disordered" evidence="1">
    <location>
        <begin position="1"/>
        <end position="41"/>
    </location>
</feature>
<proteinExistence type="predicted"/>
<sequence>MEEATPQSGSPPPPPASMEDLPRRLVRVNSQTSNDSFVCNVSDDEVMERDIDLEIEARMRSTTISSSAAFSASYHHPPRQNDSPQSSGKSTMSQRMLRMLAKNRQAASMRSLSTKAKPLTVPETHTVDTANRSTRSIGSEMDGLVAPDPYYDHTKDSVCLSDDDATSSARTTGSYSMASSKDRLEARISEKLHNKSMSDRPDSLSEDPDADHLAFSGRRTYPAEAPKKEDQRFSEREPIEQKKPTLMDRILERDRRERELRELEAYNRTRNERVQPSLERMETGPKQPLPVAFQFKGESDPRPNPASRQTRAQTMFPEQSSSDDQAMKLAASLGEIEKVVEGLASLLMAGAVASMASMALRELELLQDSTTHIRTNGTSLILAEVGRPNSESLDFLRRVVARAVKTQNRIGGLIASIKANV</sequence>
<feature type="compositionally biased region" description="Basic and acidic residues" evidence="1">
    <location>
        <begin position="180"/>
        <end position="203"/>
    </location>
</feature>
<feature type="compositionally biased region" description="Polar residues" evidence="1">
    <location>
        <begin position="166"/>
        <end position="179"/>
    </location>
</feature>
<gene>
    <name evidence="2" type="ORF">Poli38472_004239</name>
</gene>
<protein>
    <submittedName>
        <fullName evidence="2">Uncharacterized protein</fullName>
    </submittedName>
</protein>
<dbReference type="EMBL" id="SPLM01000036">
    <property type="protein sequence ID" value="TMW66474.1"/>
    <property type="molecule type" value="Genomic_DNA"/>
</dbReference>
<evidence type="ECO:0000313" key="3">
    <source>
        <dbReference type="Proteomes" id="UP000794436"/>
    </source>
</evidence>